<dbReference type="Pfam" id="PF01553">
    <property type="entry name" value="Acyltransferase"/>
    <property type="match status" value="1"/>
</dbReference>
<organism evidence="5 6">
    <name type="scientific">Arthrobacter rhombi</name>
    <dbReference type="NCBI Taxonomy" id="71253"/>
    <lineage>
        <taxon>Bacteria</taxon>
        <taxon>Bacillati</taxon>
        <taxon>Actinomycetota</taxon>
        <taxon>Actinomycetes</taxon>
        <taxon>Micrococcales</taxon>
        <taxon>Micrococcaceae</taxon>
        <taxon>Arthrobacter</taxon>
    </lineage>
</organism>
<evidence type="ECO:0000256" key="3">
    <source>
        <dbReference type="SAM" id="MobiDB-lite"/>
    </source>
</evidence>
<dbReference type="GO" id="GO:0005886">
    <property type="term" value="C:plasma membrane"/>
    <property type="evidence" value="ECO:0007669"/>
    <property type="project" value="TreeGrafter"/>
</dbReference>
<keyword evidence="2 5" id="KW-0012">Acyltransferase</keyword>
<dbReference type="GO" id="GO:0006654">
    <property type="term" value="P:phosphatidic acid biosynthetic process"/>
    <property type="evidence" value="ECO:0007669"/>
    <property type="project" value="TreeGrafter"/>
</dbReference>
<evidence type="ECO:0000256" key="1">
    <source>
        <dbReference type="ARBA" id="ARBA00022679"/>
    </source>
</evidence>
<dbReference type="PANTHER" id="PTHR10434:SF55">
    <property type="entry name" value="POSSIBLE ACYLTRANSFERASE"/>
    <property type="match status" value="1"/>
</dbReference>
<evidence type="ECO:0000313" key="5">
    <source>
        <dbReference type="EMBL" id="SJM65478.1"/>
    </source>
</evidence>
<dbReference type="AlphaFoldDB" id="A0A1R4GBG2"/>
<dbReference type="EMBL" id="FUHW01000032">
    <property type="protein sequence ID" value="SJM65478.1"/>
    <property type="molecule type" value="Genomic_DNA"/>
</dbReference>
<accession>A0A1R4GBG2</accession>
<dbReference type="SUPFAM" id="SSF69593">
    <property type="entry name" value="Glycerol-3-phosphate (1)-acyltransferase"/>
    <property type="match status" value="1"/>
</dbReference>
<feature type="compositionally biased region" description="Basic and acidic residues" evidence="3">
    <location>
        <begin position="217"/>
        <end position="229"/>
    </location>
</feature>
<evidence type="ECO:0000256" key="2">
    <source>
        <dbReference type="ARBA" id="ARBA00023315"/>
    </source>
</evidence>
<dbReference type="GO" id="GO:0003841">
    <property type="term" value="F:1-acylglycerol-3-phosphate O-acyltransferase activity"/>
    <property type="evidence" value="ECO:0007669"/>
    <property type="project" value="UniProtKB-EC"/>
</dbReference>
<dbReference type="RefSeq" id="WP_086998669.1">
    <property type="nucleotide sequence ID" value="NZ_FUHW01000032.1"/>
</dbReference>
<sequence length="259" mass="28205">MKEERGQRLVFGILAGIARPLMNVLMAKTWIGFDNLPVAGFIACPNHVTEIDPVVVGHAFYNQGRLPRYLTKESLFKVPLLGAALRASHQVPVSRATAGASGSLAIAKEVLDAGDVIIIYPEGSLTRDPEEWPMRGRTGAARLALQTGAPVVPVAHWGAQKVLPRYGKTLSIFPRKRVYVRAGQPVDLDDLRDRPMTRTVLDQATQRIIAALSAEVGELRGEQPPEKPWDPVAHGQTATGRMNTEDKNRNEDDRPGGAA</sequence>
<keyword evidence="6" id="KW-1185">Reference proteome</keyword>
<name>A0A1R4GBG2_9MICC</name>
<keyword evidence="1 5" id="KW-0808">Transferase</keyword>
<reference evidence="5 6" key="1">
    <citation type="submission" date="2017-02" db="EMBL/GenBank/DDBJ databases">
        <authorList>
            <person name="Peterson S.W."/>
        </authorList>
    </citation>
    <scope>NUCLEOTIDE SEQUENCE [LARGE SCALE GENOMIC DNA]</scope>
    <source>
        <strain evidence="5 6">B Ar 00.02</strain>
    </source>
</reference>
<dbReference type="EC" id="2.3.1.51" evidence="5"/>
<feature type="domain" description="Phospholipid/glycerol acyltransferase" evidence="4">
    <location>
        <begin position="41"/>
        <end position="159"/>
    </location>
</feature>
<feature type="region of interest" description="Disordered" evidence="3">
    <location>
        <begin position="217"/>
        <end position="259"/>
    </location>
</feature>
<dbReference type="InterPro" id="IPR002123">
    <property type="entry name" value="Plipid/glycerol_acylTrfase"/>
</dbReference>
<dbReference type="SMART" id="SM00563">
    <property type="entry name" value="PlsC"/>
    <property type="match status" value="1"/>
</dbReference>
<protein>
    <submittedName>
        <fullName evidence="5">1-acyl-sn-glycerol-3-phosphate acyltransferase</fullName>
        <ecNumber evidence="5">2.3.1.51</ecNumber>
    </submittedName>
</protein>
<dbReference type="Proteomes" id="UP000195913">
    <property type="component" value="Unassembled WGS sequence"/>
</dbReference>
<feature type="compositionally biased region" description="Basic and acidic residues" evidence="3">
    <location>
        <begin position="243"/>
        <end position="259"/>
    </location>
</feature>
<proteinExistence type="predicted"/>
<evidence type="ECO:0000313" key="6">
    <source>
        <dbReference type="Proteomes" id="UP000195913"/>
    </source>
</evidence>
<gene>
    <name evidence="5" type="ORF">FM101_09300</name>
</gene>
<dbReference type="PANTHER" id="PTHR10434">
    <property type="entry name" value="1-ACYL-SN-GLYCEROL-3-PHOSPHATE ACYLTRANSFERASE"/>
    <property type="match status" value="1"/>
</dbReference>
<evidence type="ECO:0000259" key="4">
    <source>
        <dbReference type="SMART" id="SM00563"/>
    </source>
</evidence>
<dbReference type="CDD" id="cd07989">
    <property type="entry name" value="LPLAT_AGPAT-like"/>
    <property type="match status" value="1"/>
</dbReference>